<protein>
    <submittedName>
        <fullName evidence="1">Mu-like prophage protein gp29</fullName>
    </submittedName>
</protein>
<dbReference type="STRING" id="112903.SAMN04490178_10832"/>
<evidence type="ECO:0000313" key="1">
    <source>
        <dbReference type="EMBL" id="SEO98221.1"/>
    </source>
</evidence>
<evidence type="ECO:0000313" key="2">
    <source>
        <dbReference type="Proteomes" id="UP000198847"/>
    </source>
</evidence>
<organism evidence="1 2">
    <name type="scientific">Propionispora vibrioides</name>
    <dbReference type="NCBI Taxonomy" id="112903"/>
    <lineage>
        <taxon>Bacteria</taxon>
        <taxon>Bacillati</taxon>
        <taxon>Bacillota</taxon>
        <taxon>Negativicutes</taxon>
        <taxon>Selenomonadales</taxon>
        <taxon>Sporomusaceae</taxon>
        <taxon>Propionispora</taxon>
    </lineage>
</organism>
<accession>A0A1H8U4X1</accession>
<reference evidence="1 2" key="1">
    <citation type="submission" date="2016-10" db="EMBL/GenBank/DDBJ databases">
        <authorList>
            <person name="de Groot N.N."/>
        </authorList>
    </citation>
    <scope>NUCLEOTIDE SEQUENCE [LARGE SCALE GENOMIC DNA]</scope>
    <source>
        <strain evidence="1 2">DSM 13305</strain>
    </source>
</reference>
<sequence length="512" mass="57921">MILDHNGNPITTQNKRPDTREIAVATVRDKYSSYPSSGLTPERLARVLKEADQGDIYRQAELFEEIEEKDPHLFSVMQTRKNTVLGLDWEIIAYSDDERDQEIAKFVGNILYNLQDFEDAILDLLDAIGKGFSVSEIMWAIEDGAAVPIHLKWRHQKKFRYDQLDNLRLLTEENLSTGIEIPPNKFIIHQYKARSGSPARAGVYRVCVWMYLFKNFTVKDWVAFAEVYGMPIRLGKYEPGTSQEEKNALLQAVLQIASDAAGIISKNTEVEFIQAIKQDGDVFKNLAQFCNTEISKAVLGQTMSSDIGDSGSYAASKTHAEVRQDILESDCKGVSKTIRRDLIRPLVLFNYGDDKRLPYLKFHYEKPEDQEKEATKYKTLAEIGLPLATEHLYEKFGIPKPETGQELLAPLMQGGNLFPSKASLQVFKKPPDMVSSQRTIDDLADQLLVNGAPIIEKLLSPYMAAIQDANDPEELKERLLAIYAKLDTTELQELLAEGMYVADLFGRWSAHE</sequence>
<dbReference type="Pfam" id="PF06074">
    <property type="entry name" value="Portal_Mu"/>
    <property type="match status" value="1"/>
</dbReference>
<proteinExistence type="predicted"/>
<dbReference type="Proteomes" id="UP000198847">
    <property type="component" value="Unassembled WGS sequence"/>
</dbReference>
<name>A0A1H8U4X1_9FIRM</name>
<dbReference type="EMBL" id="FODY01000008">
    <property type="protein sequence ID" value="SEO98221.1"/>
    <property type="molecule type" value="Genomic_DNA"/>
</dbReference>
<dbReference type="AlphaFoldDB" id="A0A1H8U4X1"/>
<keyword evidence="2" id="KW-1185">Reference proteome</keyword>
<dbReference type="InterPro" id="IPR009279">
    <property type="entry name" value="Portal_Mu"/>
</dbReference>
<dbReference type="RefSeq" id="WP_218140631.1">
    <property type="nucleotide sequence ID" value="NZ_FODY01000008.1"/>
</dbReference>
<gene>
    <name evidence="1" type="ORF">SAMN04490178_10832</name>
</gene>